<evidence type="ECO:0000256" key="1">
    <source>
        <dbReference type="SAM" id="Phobius"/>
    </source>
</evidence>
<keyword evidence="1" id="KW-1133">Transmembrane helix</keyword>
<dbReference type="InterPro" id="IPR010090">
    <property type="entry name" value="Phage_tape_meas"/>
</dbReference>
<keyword evidence="1" id="KW-0812">Transmembrane</keyword>
<reference evidence="2 3" key="1">
    <citation type="submission" date="2022-12" db="EMBL/GenBank/DDBJ databases">
        <authorList>
            <person name="Muema E."/>
        </authorList>
    </citation>
    <scope>NUCLEOTIDE SEQUENCE [LARGE SCALE GENOMIC DNA]</scope>
    <source>
        <strain evidence="3">1330</strain>
    </source>
</reference>
<protein>
    <submittedName>
        <fullName evidence="2">Phage tail tape measure protein</fullName>
    </submittedName>
</protein>
<dbReference type="Proteomes" id="UP001366503">
    <property type="component" value="Unassembled WGS sequence"/>
</dbReference>
<sequence>MAGKPTAEATVKLSLIDRITGPLKRISARLSALGTRLGFDRIGASVNRLGKSIIGLGNGLTRTTARLSSFVALLGLGASGAVAGAFALAKSASDLGSEIGEASFKLGIGVEALQEYRFAAKMSGIENETLTKGIQKLGINASEAVKGNKQMAKSFGALGVPLKDTKGKMRSTEAVLNDTFTALAKIKDPLRRNALAFKLFGKSGVDLVKMLSDGSAGLAEMRHQARLTGSVMSARAAAAADEFGDNLDALLIRFEGLKLFIGVQLLPVLNEVIEATTKWFDANAGLVRQSITEWVGAFAKVLRDLMNPASEIRQKMAGMAEGVTSFLNAIKPVVDFVGGPMNATLLVLGAWTAAPLITALTAVTAAFVTLGITIMATPVGWILAAVAAIAAAAYLIYQNWDKIAKWFGDFWDYVKGLFASAVAYIQGIAGKLYDAGVAMVQSIWDGLKSKWADVVAWLKGAVNDLVGWLPDVIKTKLGIDINTAKLPEGPNAPAARAGAAVGALVPPKVETPPPPSPGFVSGAKPADMGSLSATIRDLMKPLSEVTKQGSPMKADEVDAGTVKAASIQIAEPLIAHEPQQINAPLNVGGITVNVQGMTPGEAQLMVTRAIGAAQAKHQANLQSSLSD</sequence>
<proteinExistence type="predicted"/>
<dbReference type="NCBIfam" id="TIGR01760">
    <property type="entry name" value="tape_meas_TP901"/>
    <property type="match status" value="1"/>
</dbReference>
<accession>A0ABU8KAV0</accession>
<evidence type="ECO:0000313" key="2">
    <source>
        <dbReference type="EMBL" id="MEI9402296.1"/>
    </source>
</evidence>
<keyword evidence="1" id="KW-0472">Membrane</keyword>
<keyword evidence="3" id="KW-1185">Reference proteome</keyword>
<gene>
    <name evidence="2" type="ORF">O7A05_08980</name>
</gene>
<organism evidence="2 3">
    <name type="scientific">Mesorhizobium argentiipisi</name>
    <dbReference type="NCBI Taxonomy" id="3015175"/>
    <lineage>
        <taxon>Bacteria</taxon>
        <taxon>Pseudomonadati</taxon>
        <taxon>Pseudomonadota</taxon>
        <taxon>Alphaproteobacteria</taxon>
        <taxon>Hyphomicrobiales</taxon>
        <taxon>Phyllobacteriaceae</taxon>
        <taxon>Mesorhizobium</taxon>
    </lineage>
</organism>
<feature type="transmembrane region" description="Helical" evidence="1">
    <location>
        <begin position="378"/>
        <end position="397"/>
    </location>
</feature>
<comment type="caution">
    <text evidence="2">The sequence shown here is derived from an EMBL/GenBank/DDBJ whole genome shotgun (WGS) entry which is preliminary data.</text>
</comment>
<dbReference type="RefSeq" id="WP_337092630.1">
    <property type="nucleotide sequence ID" value="NZ_JAPYKO010000004.1"/>
</dbReference>
<dbReference type="EMBL" id="JAPYKO010000004">
    <property type="protein sequence ID" value="MEI9402296.1"/>
    <property type="molecule type" value="Genomic_DNA"/>
</dbReference>
<name>A0ABU8KAV0_9HYPH</name>
<evidence type="ECO:0000313" key="3">
    <source>
        <dbReference type="Proteomes" id="UP001366503"/>
    </source>
</evidence>
<feature type="transmembrane region" description="Helical" evidence="1">
    <location>
        <begin position="345"/>
        <end position="372"/>
    </location>
</feature>
<feature type="transmembrane region" description="Helical" evidence="1">
    <location>
        <begin position="67"/>
        <end position="89"/>
    </location>
</feature>